<keyword evidence="1" id="KW-0812">Transmembrane</keyword>
<keyword evidence="3" id="KW-1185">Reference proteome</keyword>
<evidence type="ECO:0000313" key="2">
    <source>
        <dbReference type="EMBL" id="GAA0704454.1"/>
    </source>
</evidence>
<protein>
    <recommendedName>
        <fullName evidence="4">DUF2007 domain-containing protein</fullName>
    </recommendedName>
</protein>
<evidence type="ECO:0000313" key="3">
    <source>
        <dbReference type="Proteomes" id="UP001501523"/>
    </source>
</evidence>
<organism evidence="2 3">
    <name type="scientific">Dokdonella soli</name>
    <dbReference type="NCBI Taxonomy" id="529810"/>
    <lineage>
        <taxon>Bacteria</taxon>
        <taxon>Pseudomonadati</taxon>
        <taxon>Pseudomonadota</taxon>
        <taxon>Gammaproteobacteria</taxon>
        <taxon>Lysobacterales</taxon>
        <taxon>Rhodanobacteraceae</taxon>
        <taxon>Dokdonella</taxon>
    </lineage>
</organism>
<accession>A0ABN1IBE7</accession>
<dbReference type="EMBL" id="BAAAEU010000001">
    <property type="protein sequence ID" value="GAA0704454.1"/>
    <property type="molecule type" value="Genomic_DNA"/>
</dbReference>
<proteinExistence type="predicted"/>
<feature type="transmembrane region" description="Helical" evidence="1">
    <location>
        <begin position="126"/>
        <end position="147"/>
    </location>
</feature>
<name>A0ABN1IBE7_9GAMM</name>
<dbReference type="RefSeq" id="WP_343786099.1">
    <property type="nucleotide sequence ID" value="NZ_BAAAEU010000001.1"/>
</dbReference>
<keyword evidence="1" id="KW-0472">Membrane</keyword>
<feature type="transmembrane region" description="Helical" evidence="1">
    <location>
        <begin position="101"/>
        <end position="120"/>
    </location>
</feature>
<evidence type="ECO:0000256" key="1">
    <source>
        <dbReference type="SAM" id="Phobius"/>
    </source>
</evidence>
<sequence length="196" mass="21933">MRRAHWTPDLSEAHIVEHLLREHGVIAWAFDTEMVRQDWLKTLAFGGYRVMVSDADFGKAQAVVNAYRNGELASQIEDTERPSCPGCGASDASEDLRPRRAVFMLLIASDGLSIPFLFATHTASGASWFVASYLVLQLLLLTPGVAARIVKWRYRCLACDRTWREPPGRAFRDLAHAVEAASRDRHDPANPVHPRP</sequence>
<dbReference type="Gene3D" id="3.30.70.790">
    <property type="entry name" value="UreE, C-terminal domain"/>
    <property type="match status" value="1"/>
</dbReference>
<dbReference type="Proteomes" id="UP001501523">
    <property type="component" value="Unassembled WGS sequence"/>
</dbReference>
<gene>
    <name evidence="2" type="ORF">GCM10009105_01330</name>
</gene>
<comment type="caution">
    <text evidence="2">The sequence shown here is derived from an EMBL/GenBank/DDBJ whole genome shotgun (WGS) entry which is preliminary data.</text>
</comment>
<evidence type="ECO:0008006" key="4">
    <source>
        <dbReference type="Google" id="ProtNLM"/>
    </source>
</evidence>
<keyword evidence="1" id="KW-1133">Transmembrane helix</keyword>
<reference evidence="2 3" key="1">
    <citation type="journal article" date="2019" name="Int. J. Syst. Evol. Microbiol.">
        <title>The Global Catalogue of Microorganisms (GCM) 10K type strain sequencing project: providing services to taxonomists for standard genome sequencing and annotation.</title>
        <authorList>
            <consortium name="The Broad Institute Genomics Platform"/>
            <consortium name="The Broad Institute Genome Sequencing Center for Infectious Disease"/>
            <person name="Wu L."/>
            <person name="Ma J."/>
        </authorList>
    </citation>
    <scope>NUCLEOTIDE SEQUENCE [LARGE SCALE GENOMIC DNA]</scope>
    <source>
        <strain evidence="2 3">JCM 15421</strain>
    </source>
</reference>